<reference evidence="3" key="1">
    <citation type="journal article" date="2020" name="Stud. Mycol.">
        <title>101 Dothideomycetes genomes: a test case for predicting lifestyles and emergence of pathogens.</title>
        <authorList>
            <person name="Haridas S."/>
            <person name="Albert R."/>
            <person name="Binder M."/>
            <person name="Bloem J."/>
            <person name="Labutti K."/>
            <person name="Salamov A."/>
            <person name="Andreopoulos B."/>
            <person name="Baker S."/>
            <person name="Barry K."/>
            <person name="Bills G."/>
            <person name="Bluhm B."/>
            <person name="Cannon C."/>
            <person name="Castanera R."/>
            <person name="Culley D."/>
            <person name="Daum C."/>
            <person name="Ezra D."/>
            <person name="Gonzalez J."/>
            <person name="Henrissat B."/>
            <person name="Kuo A."/>
            <person name="Liang C."/>
            <person name="Lipzen A."/>
            <person name="Lutzoni F."/>
            <person name="Magnuson J."/>
            <person name="Mondo S."/>
            <person name="Nolan M."/>
            <person name="Ohm R."/>
            <person name="Pangilinan J."/>
            <person name="Park H.-J."/>
            <person name="Ramirez L."/>
            <person name="Alfaro M."/>
            <person name="Sun H."/>
            <person name="Tritt A."/>
            <person name="Yoshinaga Y."/>
            <person name="Zwiers L.-H."/>
            <person name="Turgeon B."/>
            <person name="Goodwin S."/>
            <person name="Spatafora J."/>
            <person name="Crous P."/>
            <person name="Grigoriev I."/>
        </authorList>
    </citation>
    <scope>NUCLEOTIDE SEQUENCE</scope>
    <source>
        <strain evidence="3">CBS 161.51</strain>
    </source>
</reference>
<dbReference type="OrthoDB" id="3681923at2759"/>
<dbReference type="EMBL" id="ML976065">
    <property type="protein sequence ID" value="KAF1940326.1"/>
    <property type="molecule type" value="Genomic_DNA"/>
</dbReference>
<feature type="region of interest" description="Disordered" evidence="1">
    <location>
        <begin position="143"/>
        <end position="186"/>
    </location>
</feature>
<feature type="compositionally biased region" description="Polar residues" evidence="1">
    <location>
        <begin position="143"/>
        <end position="154"/>
    </location>
</feature>
<feature type="domain" description="F-box" evidence="2">
    <location>
        <begin position="281"/>
        <end position="324"/>
    </location>
</feature>
<sequence length="324" mass="36682">MATIGFPFEQLRPQTPKPKKSFLQRLNEAHDTLISNVRSMKVDDVPVQLKQPTERTRTPLRTDNQLSVASSITSWSGSERDGTQFAAKYSEINYDGPLSTGVMSPPLSPREGNFTTSFQQFMTPRDRKGSREFMQGMQNFMQSRQAAYQSSSELRPSLISPPQTPRSSHSTSSWRSSPSEMSDEDMDNWLERPMDAELHRFRKKSEASASWIDDATDAEEDIWTLQVIKEHELEEVSAALSEGQRLEEAHEERDTPDMSNGKTTTSCEVTSPKQHSTKVQNSKLLSLPDELLQNIAFHIDPVNVRPFRFSCMKLYDIGSASLIT</sequence>
<dbReference type="Proteomes" id="UP000800038">
    <property type="component" value="Unassembled WGS sequence"/>
</dbReference>
<gene>
    <name evidence="3" type="ORF">EJ02DRAFT_456148</name>
</gene>
<evidence type="ECO:0000313" key="4">
    <source>
        <dbReference type="Proteomes" id="UP000800038"/>
    </source>
</evidence>
<dbReference type="AlphaFoldDB" id="A0A6A5SP19"/>
<protein>
    <recommendedName>
        <fullName evidence="2">F-box domain-containing protein</fullName>
    </recommendedName>
</protein>
<evidence type="ECO:0000259" key="2">
    <source>
        <dbReference type="PROSITE" id="PS50181"/>
    </source>
</evidence>
<evidence type="ECO:0000313" key="3">
    <source>
        <dbReference type="EMBL" id="KAF1940326.1"/>
    </source>
</evidence>
<feature type="compositionally biased region" description="Low complexity" evidence="1">
    <location>
        <begin position="165"/>
        <end position="180"/>
    </location>
</feature>
<name>A0A6A5SP19_9PLEO</name>
<proteinExistence type="predicted"/>
<feature type="compositionally biased region" description="Basic and acidic residues" evidence="1">
    <location>
        <begin position="244"/>
        <end position="256"/>
    </location>
</feature>
<dbReference type="InterPro" id="IPR001810">
    <property type="entry name" value="F-box_dom"/>
</dbReference>
<feature type="compositionally biased region" description="Polar residues" evidence="1">
    <location>
        <begin position="257"/>
        <end position="275"/>
    </location>
</feature>
<keyword evidence="4" id="KW-1185">Reference proteome</keyword>
<evidence type="ECO:0000256" key="1">
    <source>
        <dbReference type="SAM" id="MobiDB-lite"/>
    </source>
</evidence>
<dbReference type="PROSITE" id="PS50181">
    <property type="entry name" value="FBOX"/>
    <property type="match status" value="1"/>
</dbReference>
<organism evidence="3 4">
    <name type="scientific">Clathrospora elynae</name>
    <dbReference type="NCBI Taxonomy" id="706981"/>
    <lineage>
        <taxon>Eukaryota</taxon>
        <taxon>Fungi</taxon>
        <taxon>Dikarya</taxon>
        <taxon>Ascomycota</taxon>
        <taxon>Pezizomycotina</taxon>
        <taxon>Dothideomycetes</taxon>
        <taxon>Pleosporomycetidae</taxon>
        <taxon>Pleosporales</taxon>
        <taxon>Diademaceae</taxon>
        <taxon>Clathrospora</taxon>
    </lineage>
</organism>
<accession>A0A6A5SP19</accession>
<feature type="region of interest" description="Disordered" evidence="1">
    <location>
        <begin position="244"/>
        <end position="275"/>
    </location>
</feature>